<keyword evidence="6 7" id="KW-0067">ATP-binding</keyword>
<feature type="binding site" evidence="7">
    <location>
        <position position="95"/>
    </location>
    <ligand>
        <name>ATP</name>
        <dbReference type="ChEBI" id="CHEBI:30616"/>
    </ligand>
</feature>
<dbReference type="Gene3D" id="1.10.510.10">
    <property type="entry name" value="Transferase(Phosphotransferase) domain 1"/>
    <property type="match status" value="1"/>
</dbReference>
<evidence type="ECO:0000256" key="7">
    <source>
        <dbReference type="PROSITE-ProRule" id="PRU10141"/>
    </source>
</evidence>
<evidence type="ECO:0000256" key="3">
    <source>
        <dbReference type="ARBA" id="ARBA00022679"/>
    </source>
</evidence>
<dbReference type="InterPro" id="IPR008271">
    <property type="entry name" value="Ser/Thr_kinase_AS"/>
</dbReference>
<keyword evidence="5" id="KW-0418">Kinase</keyword>
<dbReference type="EMBL" id="JACTNZ010000011">
    <property type="protein sequence ID" value="KAG5524516.1"/>
    <property type="molecule type" value="Genomic_DNA"/>
</dbReference>
<dbReference type="PROSITE" id="PS50011">
    <property type="entry name" value="PROTEIN_KINASE_DOM"/>
    <property type="match status" value="1"/>
</dbReference>
<evidence type="ECO:0000259" key="9">
    <source>
        <dbReference type="PROSITE" id="PS50011"/>
    </source>
</evidence>
<reference evidence="10" key="1">
    <citation type="submission" date="2020-08" db="EMBL/GenBank/DDBJ databases">
        <title>Plant Genome Project.</title>
        <authorList>
            <person name="Zhang R.-G."/>
        </authorList>
    </citation>
    <scope>NUCLEOTIDE SEQUENCE</scope>
    <source>
        <strain evidence="10">WSP0</strain>
        <tissue evidence="10">Leaf</tissue>
    </source>
</reference>
<organism evidence="10 11">
    <name type="scientific">Rhododendron griersonianum</name>
    <dbReference type="NCBI Taxonomy" id="479676"/>
    <lineage>
        <taxon>Eukaryota</taxon>
        <taxon>Viridiplantae</taxon>
        <taxon>Streptophyta</taxon>
        <taxon>Embryophyta</taxon>
        <taxon>Tracheophyta</taxon>
        <taxon>Spermatophyta</taxon>
        <taxon>Magnoliopsida</taxon>
        <taxon>eudicotyledons</taxon>
        <taxon>Gunneridae</taxon>
        <taxon>Pentapetalae</taxon>
        <taxon>asterids</taxon>
        <taxon>Ericales</taxon>
        <taxon>Ericaceae</taxon>
        <taxon>Ericoideae</taxon>
        <taxon>Rhodoreae</taxon>
        <taxon>Rhododendron</taxon>
    </lineage>
</organism>
<evidence type="ECO:0000256" key="5">
    <source>
        <dbReference type="ARBA" id="ARBA00022777"/>
    </source>
</evidence>
<dbReference type="PROSITE" id="PS00108">
    <property type="entry name" value="PROTEIN_KINASE_ST"/>
    <property type="match status" value="1"/>
</dbReference>
<comment type="caution">
    <text evidence="10">The sequence shown here is derived from an EMBL/GenBank/DDBJ whole genome shotgun (WGS) entry which is preliminary data.</text>
</comment>
<dbReference type="Proteomes" id="UP000823749">
    <property type="component" value="Chromosome 11"/>
</dbReference>
<evidence type="ECO:0000256" key="1">
    <source>
        <dbReference type="ARBA" id="ARBA00005926"/>
    </source>
</evidence>
<dbReference type="InterPro" id="IPR050235">
    <property type="entry name" value="CK1_Ser-Thr_kinase"/>
</dbReference>
<sequence length="815" mass="88805">MRTRRRRAAAALVGEGAAGREEEKVGARGGITIGQGGSIDPTGWKISVESVILGVQVGGSPLYERERTLGKGGFGQVYVGCRVSDDIGDAEVALKFEHSSSVGCNNGPPNEWKVYKICIEKVACIAIEAISILKEIHCRGYVHGDVKPENFLLGPRGTADEKKLFLVDFGLATRWRNSATGLHVKYDQRPDVFRNSGETSFFGPEVLPEEAVLIPPSSVLHFRVEGGDIPSCFVNYEATSQAPVHWRDWVEAVLGNPNSVQILRASRALEPIRLGRADEVEHKRGGGLRSFEPLFGGHEDLPPSGTVPPAGQATEFNGKMLDFDIHLAGFLVYWLSFFVISDFPYEGPNHTVFPLAASLARGDIVLLGPLFLGSLFHRLDQVHADTERSMGRYDMGASGPALPLKSYIESIRRFTRAFAEELSAGYEVVTLPENNRETFFTANNRLAWRRNLDSFINYVRGNPVVPAVFVVYHCDISLRVTRAKAKEQASSQQECPKLKWLRKVAPTRAARTPRSEEAPLSVASSGEIHFLSLPFTNFARLLCYHFLICVHLPRRPLAQSLKLPRVAQPSPSGKPVAKDKNVIELDEGGSEGTGSDTEDSDDHGSEEGEDNGVNIGSENRSGDDDGGKDGSDVPELGSDGENDNDNDADDSDGDGGGDGSLGAYMEVHPEAKEDEEDNDVPDLIHRRRVSTEGFLTIPDINQLAPEAAIQEQSPWVAAAVTSTIDGRINVPPADDLSAHFQAHDAVLALANLNSAEVFVDIQNDSLILLVTRKRAIGDFGKESSLLAGGLFCNTRPRLAQAMGREWPRTTLRCAR</sequence>
<dbReference type="InterPro" id="IPR017441">
    <property type="entry name" value="Protein_kinase_ATP_BS"/>
</dbReference>
<dbReference type="EC" id="2.7.11.1" evidence="2"/>
<keyword evidence="3" id="KW-0808">Transferase</keyword>
<evidence type="ECO:0000313" key="11">
    <source>
        <dbReference type="Proteomes" id="UP000823749"/>
    </source>
</evidence>
<gene>
    <name evidence="10" type="ORF">RHGRI_031247</name>
</gene>
<accession>A0AAV6I751</accession>
<feature type="compositionally biased region" description="Acidic residues" evidence="8">
    <location>
        <begin position="638"/>
        <end position="655"/>
    </location>
</feature>
<dbReference type="PROSITE" id="PS00107">
    <property type="entry name" value="PROTEIN_KINASE_ATP"/>
    <property type="match status" value="1"/>
</dbReference>
<evidence type="ECO:0000256" key="2">
    <source>
        <dbReference type="ARBA" id="ARBA00012513"/>
    </source>
</evidence>
<evidence type="ECO:0000256" key="4">
    <source>
        <dbReference type="ARBA" id="ARBA00022741"/>
    </source>
</evidence>
<evidence type="ECO:0000313" key="10">
    <source>
        <dbReference type="EMBL" id="KAG5524516.1"/>
    </source>
</evidence>
<dbReference type="PANTHER" id="PTHR11909">
    <property type="entry name" value="CASEIN KINASE-RELATED"/>
    <property type="match status" value="1"/>
</dbReference>
<dbReference type="InterPro" id="IPR000719">
    <property type="entry name" value="Prot_kinase_dom"/>
</dbReference>
<feature type="compositionally biased region" description="Basic and acidic residues" evidence="8">
    <location>
        <begin position="620"/>
        <end position="631"/>
    </location>
</feature>
<feature type="region of interest" description="Disordered" evidence="8">
    <location>
        <begin position="563"/>
        <end position="663"/>
    </location>
</feature>
<evidence type="ECO:0000256" key="6">
    <source>
        <dbReference type="ARBA" id="ARBA00022840"/>
    </source>
</evidence>
<dbReference type="GO" id="GO:0004674">
    <property type="term" value="F:protein serine/threonine kinase activity"/>
    <property type="evidence" value="ECO:0007669"/>
    <property type="project" value="UniProtKB-EC"/>
</dbReference>
<keyword evidence="11" id="KW-1185">Reference proteome</keyword>
<proteinExistence type="inferred from homology"/>
<keyword evidence="4 7" id="KW-0547">Nucleotide-binding</keyword>
<dbReference type="SUPFAM" id="SSF56112">
    <property type="entry name" value="Protein kinase-like (PK-like)"/>
    <property type="match status" value="1"/>
</dbReference>
<dbReference type="InterPro" id="IPR011009">
    <property type="entry name" value="Kinase-like_dom_sf"/>
</dbReference>
<evidence type="ECO:0000256" key="8">
    <source>
        <dbReference type="SAM" id="MobiDB-lite"/>
    </source>
</evidence>
<dbReference type="AlphaFoldDB" id="A0AAV6I751"/>
<protein>
    <recommendedName>
        <fullName evidence="2">non-specific serine/threonine protein kinase</fullName>
        <ecNumber evidence="2">2.7.11.1</ecNumber>
    </recommendedName>
</protein>
<name>A0AAV6I751_9ERIC</name>
<dbReference type="SMART" id="SM00220">
    <property type="entry name" value="S_TKc"/>
    <property type="match status" value="1"/>
</dbReference>
<dbReference type="GO" id="GO:0005524">
    <property type="term" value="F:ATP binding"/>
    <property type="evidence" value="ECO:0007669"/>
    <property type="project" value="UniProtKB-UniRule"/>
</dbReference>
<feature type="domain" description="Protein kinase" evidence="9">
    <location>
        <begin position="7"/>
        <end position="301"/>
    </location>
</feature>
<comment type="similarity">
    <text evidence="1">Belongs to the protein kinase superfamily. CK1 Ser/Thr protein kinase family. Casein kinase I subfamily.</text>
</comment>